<accession>A0A9Q0QNF0</accession>
<evidence type="ECO:0000313" key="11">
    <source>
        <dbReference type="Proteomes" id="UP001141806"/>
    </source>
</evidence>
<dbReference type="PANTHER" id="PTHR31942:SF62">
    <property type="entry name" value="MLO-LIKE PROTEIN"/>
    <property type="match status" value="1"/>
</dbReference>
<evidence type="ECO:0000256" key="9">
    <source>
        <dbReference type="SAM" id="Phobius"/>
    </source>
</evidence>
<dbReference type="PANTHER" id="PTHR31942">
    <property type="entry name" value="MLO-LIKE PROTEIN 1"/>
    <property type="match status" value="1"/>
</dbReference>
<gene>
    <name evidence="8" type="primary">MLO</name>
    <name evidence="10" type="ORF">NE237_017846</name>
</gene>
<reference evidence="10" key="1">
    <citation type="journal article" date="2023" name="Plant J.">
        <title>The genome of the king protea, Protea cynaroides.</title>
        <authorList>
            <person name="Chang J."/>
            <person name="Duong T.A."/>
            <person name="Schoeman C."/>
            <person name="Ma X."/>
            <person name="Roodt D."/>
            <person name="Barker N."/>
            <person name="Li Z."/>
            <person name="Van de Peer Y."/>
            <person name="Mizrachi E."/>
        </authorList>
    </citation>
    <scope>NUCLEOTIDE SEQUENCE</scope>
    <source>
        <tissue evidence="10">Young leaves</tissue>
    </source>
</reference>
<keyword evidence="6 8" id="KW-0472">Membrane</keyword>
<dbReference type="OrthoDB" id="1388414at2759"/>
<keyword evidence="3 8" id="KW-0812">Transmembrane</keyword>
<dbReference type="InterPro" id="IPR004326">
    <property type="entry name" value="Mlo"/>
</dbReference>
<keyword evidence="8" id="KW-0112">Calmodulin-binding</keyword>
<comment type="function">
    <text evidence="8">May be involved in modulation of pathogen defense and leaf cell death.</text>
</comment>
<comment type="similarity">
    <text evidence="2 8">Belongs to the MLO family.</text>
</comment>
<evidence type="ECO:0000256" key="7">
    <source>
        <dbReference type="ARBA" id="ARBA00023265"/>
    </source>
</evidence>
<evidence type="ECO:0000256" key="3">
    <source>
        <dbReference type="ARBA" id="ARBA00022692"/>
    </source>
</evidence>
<organism evidence="10 11">
    <name type="scientific">Protea cynaroides</name>
    <dbReference type="NCBI Taxonomy" id="273540"/>
    <lineage>
        <taxon>Eukaryota</taxon>
        <taxon>Viridiplantae</taxon>
        <taxon>Streptophyta</taxon>
        <taxon>Embryophyta</taxon>
        <taxon>Tracheophyta</taxon>
        <taxon>Spermatophyta</taxon>
        <taxon>Magnoliopsida</taxon>
        <taxon>Proteales</taxon>
        <taxon>Proteaceae</taxon>
        <taxon>Protea</taxon>
    </lineage>
</organism>
<evidence type="ECO:0000256" key="4">
    <source>
        <dbReference type="ARBA" id="ARBA00022821"/>
    </source>
</evidence>
<dbReference type="EMBL" id="JAMYWD010000007">
    <property type="protein sequence ID" value="KAJ4965997.1"/>
    <property type="molecule type" value="Genomic_DNA"/>
</dbReference>
<comment type="caution">
    <text evidence="10">The sequence shown here is derived from an EMBL/GenBank/DDBJ whole genome shotgun (WGS) entry which is preliminary data.</text>
</comment>
<dbReference type="GO" id="GO:0005516">
    <property type="term" value="F:calmodulin binding"/>
    <property type="evidence" value="ECO:0007669"/>
    <property type="project" value="UniProtKB-KW"/>
</dbReference>
<evidence type="ECO:0000313" key="10">
    <source>
        <dbReference type="EMBL" id="KAJ4965997.1"/>
    </source>
</evidence>
<name>A0A9Q0QNF0_9MAGN</name>
<dbReference type="GO" id="GO:0016020">
    <property type="term" value="C:membrane"/>
    <property type="evidence" value="ECO:0007669"/>
    <property type="project" value="UniProtKB-SubCell"/>
</dbReference>
<protein>
    <recommendedName>
        <fullName evidence="8">MLO-like protein</fullName>
    </recommendedName>
</protein>
<keyword evidence="5 8" id="KW-1133">Transmembrane helix</keyword>
<proteinExistence type="inferred from homology"/>
<evidence type="ECO:0000256" key="8">
    <source>
        <dbReference type="RuleBase" id="RU280816"/>
    </source>
</evidence>
<comment type="subcellular location">
    <subcellularLocation>
        <location evidence="1 8">Membrane</location>
        <topology evidence="1 8">Multi-pass membrane protein</topology>
    </subcellularLocation>
</comment>
<feature type="transmembrane region" description="Helical" evidence="9">
    <location>
        <begin position="398"/>
        <end position="423"/>
    </location>
</feature>
<feature type="transmembrane region" description="Helical" evidence="9">
    <location>
        <begin position="12"/>
        <end position="37"/>
    </location>
</feature>
<evidence type="ECO:0000256" key="5">
    <source>
        <dbReference type="ARBA" id="ARBA00022989"/>
    </source>
</evidence>
<evidence type="ECO:0000256" key="2">
    <source>
        <dbReference type="ARBA" id="ARBA00006574"/>
    </source>
</evidence>
<feature type="transmembrane region" description="Helical" evidence="9">
    <location>
        <begin position="351"/>
        <end position="373"/>
    </location>
</feature>
<keyword evidence="4 8" id="KW-0611">Plant defense</keyword>
<dbReference type="AlphaFoldDB" id="A0A9Q0QNF0"/>
<sequence>MEKERSLSDSPSWAVATVVSVMVVVGFLVNSSLEWFGKWLDKTKRKALISALDKIKDELMLFGVLSLLMGHWTIWVAKICVKHSALSSRFPTCTEEDHIGEEKLLKQMLIGSIHSLNHSGIQKREKIRRHDYCPEGFEPFASYDSLKQLHRLLFVLVITHVSYSFITIAMAMLKIHSWRTWENEAKSMVIPWSKGSTGVTRENSEVSCMSTFVFHHTSHPWSKHKYLVWMLSFFRQFWSSINKADYMALRLGFITNHRLHMSYDFHSYMLRSMDDEFRDIVGISVPLWVYAILCIFLDFHGSVSYFWLSFVPAFFILLVGTKMHRIVIKLAVEIMDAAPSFGSQMNLRDKLFWFGNPLFLLQLIKLISFQNALEMATFIWSLWEINGPSCFMDDHVHVVIRLTSGIIFQFWCSYVTLPLYVIITQMGSTIRQSVVSESIRGSLLAWSTRVKKSIQNRSPSLVTPRSNSSFNSMVDENAENDKTVSISMAGHSRFK</sequence>
<comment type="domain">
    <text evidence="8">The C-terminus contains a calmodulin-binding domain, which binds calmodulin in a calcium-dependent fashion.</text>
</comment>
<dbReference type="GO" id="GO:0006952">
    <property type="term" value="P:defense response"/>
    <property type="evidence" value="ECO:0007669"/>
    <property type="project" value="UniProtKB-KW"/>
</dbReference>
<dbReference type="Pfam" id="PF03094">
    <property type="entry name" value="Mlo"/>
    <property type="match status" value="1"/>
</dbReference>
<evidence type="ECO:0000256" key="1">
    <source>
        <dbReference type="ARBA" id="ARBA00004141"/>
    </source>
</evidence>
<feature type="transmembrane region" description="Helical" evidence="9">
    <location>
        <begin position="280"/>
        <end position="299"/>
    </location>
</feature>
<dbReference type="Proteomes" id="UP001141806">
    <property type="component" value="Unassembled WGS sequence"/>
</dbReference>
<feature type="transmembrane region" description="Helical" evidence="9">
    <location>
        <begin position="58"/>
        <end position="77"/>
    </location>
</feature>
<keyword evidence="11" id="KW-1185">Reference proteome</keyword>
<keyword evidence="7 8" id="KW-0568">Pathogenesis-related protein</keyword>
<evidence type="ECO:0000256" key="6">
    <source>
        <dbReference type="ARBA" id="ARBA00023136"/>
    </source>
</evidence>
<feature type="transmembrane region" description="Helical" evidence="9">
    <location>
        <begin position="305"/>
        <end position="321"/>
    </location>
</feature>
<feature type="transmembrane region" description="Helical" evidence="9">
    <location>
        <begin position="152"/>
        <end position="173"/>
    </location>
</feature>